<dbReference type="SUPFAM" id="SSF53756">
    <property type="entry name" value="UDP-Glycosyltransferase/glycogen phosphorylase"/>
    <property type="match status" value="1"/>
</dbReference>
<accession>A0A1M5GEX5</accession>
<dbReference type="CDD" id="cd03801">
    <property type="entry name" value="GT4_PimA-like"/>
    <property type="match status" value="1"/>
</dbReference>
<dbReference type="Proteomes" id="UP000184287">
    <property type="component" value="Unassembled WGS sequence"/>
</dbReference>
<dbReference type="STRING" id="288992.SAMN04488522_104188"/>
<dbReference type="AlphaFoldDB" id="A0A1M5GEX5"/>
<dbReference type="RefSeq" id="WP_073232919.1">
    <property type="nucleotide sequence ID" value="NZ_FQUQ01000004.1"/>
</dbReference>
<name>A0A1M5GEX5_9SPHI</name>
<sequence>MNKKCILIIGLVWPEPTSSAAGTRMIQLVQLFLSEGYEVIFACAAAKSEFSFNLKDLGVSERGITLNDAGFNLFLKEINPGIVLFDRYIMEEQYGWRVREECPDAMSILDTEDLHCLRNARQQVLKSGQAFQTADLFTDMAKREIASILRCDLSLIISEVEMKILTEQFHLDPSLIYYLPFLEEELSRETIRNWRTFEEREGFVFIGNFLHEPNWHTLQILKTKVWPVLRKKIPGAMLHIYGAYSTQKVMQLHNEKEGFYVHGRAEDARESIASHKVLLAPIQFGAGVKGKLIDAMQVGTPSVTTSIGAEAMSGELRWNGEITDDLALFADHAALLYQDETRWEAAGQNGATIINERYGKSKFSSSLISILERLATGLNRHRSQNFYGQILQYQTLNSTKYMSLWIEEKKKTLNL</sequence>
<proteinExistence type="predicted"/>
<dbReference type="EMBL" id="FQUQ01000004">
    <property type="protein sequence ID" value="SHG02249.1"/>
    <property type="molecule type" value="Genomic_DNA"/>
</dbReference>
<gene>
    <name evidence="1" type="ORF">SAMN04488522_104188</name>
</gene>
<evidence type="ECO:0000313" key="2">
    <source>
        <dbReference type="Proteomes" id="UP000184287"/>
    </source>
</evidence>
<keyword evidence="2" id="KW-1185">Reference proteome</keyword>
<dbReference type="OrthoDB" id="9807209at2"/>
<keyword evidence="1" id="KW-0808">Transferase</keyword>
<organism evidence="1 2">
    <name type="scientific">Pedobacter caeni</name>
    <dbReference type="NCBI Taxonomy" id="288992"/>
    <lineage>
        <taxon>Bacteria</taxon>
        <taxon>Pseudomonadati</taxon>
        <taxon>Bacteroidota</taxon>
        <taxon>Sphingobacteriia</taxon>
        <taxon>Sphingobacteriales</taxon>
        <taxon>Sphingobacteriaceae</taxon>
        <taxon>Pedobacter</taxon>
    </lineage>
</organism>
<dbReference type="GO" id="GO:0016740">
    <property type="term" value="F:transferase activity"/>
    <property type="evidence" value="ECO:0007669"/>
    <property type="project" value="UniProtKB-KW"/>
</dbReference>
<dbReference type="Pfam" id="PF13692">
    <property type="entry name" value="Glyco_trans_1_4"/>
    <property type="match status" value="1"/>
</dbReference>
<protein>
    <submittedName>
        <fullName evidence="1">Glycosyltransferase involved in cell wall bisynthesis</fullName>
    </submittedName>
</protein>
<dbReference type="Gene3D" id="3.40.50.2000">
    <property type="entry name" value="Glycogen Phosphorylase B"/>
    <property type="match status" value="1"/>
</dbReference>
<reference evidence="2" key="1">
    <citation type="submission" date="2016-11" db="EMBL/GenBank/DDBJ databases">
        <authorList>
            <person name="Varghese N."/>
            <person name="Submissions S."/>
        </authorList>
    </citation>
    <scope>NUCLEOTIDE SEQUENCE [LARGE SCALE GENOMIC DNA]</scope>
    <source>
        <strain evidence="2">DSM 16990</strain>
    </source>
</reference>
<evidence type="ECO:0000313" key="1">
    <source>
        <dbReference type="EMBL" id="SHG02249.1"/>
    </source>
</evidence>